<keyword evidence="11" id="KW-1185">Reference proteome</keyword>
<dbReference type="PROSITE" id="PS50893">
    <property type="entry name" value="ABC_TRANSPORTER_2"/>
    <property type="match status" value="2"/>
</dbReference>
<dbReference type="Proteomes" id="UP000051992">
    <property type="component" value="Unassembled WGS sequence"/>
</dbReference>
<evidence type="ECO:0000313" key="11">
    <source>
        <dbReference type="Proteomes" id="UP000051992"/>
    </source>
</evidence>
<dbReference type="GO" id="GO:0043190">
    <property type="term" value="C:ATP-binding cassette (ABC) transporter complex"/>
    <property type="evidence" value="ECO:0007669"/>
    <property type="project" value="TreeGrafter"/>
</dbReference>
<gene>
    <name evidence="10" type="ORF">IV50_GL000426</name>
</gene>
<dbReference type="CDD" id="cd03225">
    <property type="entry name" value="ABC_cobalt_CbiO_domain1"/>
    <property type="match status" value="2"/>
</dbReference>
<organism evidence="10 11">
    <name type="scientific">Weissella viridescens</name>
    <name type="common">Lactobacillus viridescens</name>
    <dbReference type="NCBI Taxonomy" id="1629"/>
    <lineage>
        <taxon>Bacteria</taxon>
        <taxon>Bacillati</taxon>
        <taxon>Bacillota</taxon>
        <taxon>Bacilli</taxon>
        <taxon>Lactobacillales</taxon>
        <taxon>Lactobacillaceae</taxon>
        <taxon>Weissella</taxon>
    </lineage>
</organism>
<dbReference type="GO" id="GO:0042626">
    <property type="term" value="F:ATPase-coupled transmembrane transporter activity"/>
    <property type="evidence" value="ECO:0007669"/>
    <property type="project" value="TreeGrafter"/>
</dbReference>
<evidence type="ECO:0000256" key="7">
    <source>
        <dbReference type="ARBA" id="ARBA00022967"/>
    </source>
</evidence>
<dbReference type="InterPro" id="IPR050095">
    <property type="entry name" value="ECF_ABC_transporter_ATP-bd"/>
</dbReference>
<dbReference type="PATRIC" id="fig|1629.5.peg.430"/>
<protein>
    <submittedName>
        <fullName evidence="10">Abc superfamily atp binding cassette transporter, abc protein</fullName>
    </submittedName>
</protein>
<dbReference type="PANTHER" id="PTHR43553">
    <property type="entry name" value="HEAVY METAL TRANSPORTER"/>
    <property type="match status" value="1"/>
</dbReference>
<evidence type="ECO:0000256" key="5">
    <source>
        <dbReference type="ARBA" id="ARBA00022741"/>
    </source>
</evidence>
<keyword evidence="5" id="KW-0547">Nucleotide-binding</keyword>
<sequence length="467" mass="51200">MTKLAVENFSFRYREDGPEDLKQINWAPTPGSFNLLIGSSGSGKSTLLKAMTGLLPQFGGAITTGQITLDDLPIATVAPFERAKRFALLFQNPSRQFAMATPADQITFALENIQTDASLIPEQVATALAAVDISTLANQKLMTLSGGEKQKVALATILALGSEYILLDEPFANVDPHARHELMHLLKTLQIEYGKTIIVADHDFSGYTTLVDEVYQLSNHQLTQTDASVLNACITANPFFPAPSRNNLSPLALIDVRIDMAGRNLLQSANFALPAGQLGLLSGVNGSGKSTLFAAITHQRSYQGTITWQGQDSQKIKLKQWAQLVGLVFQDALDQFVALTVADELTLSQQHSHLPDYWTDARIQRTLTQLDLAEHTNANVYQLSGGQQKKLQVLSMLIMGQPVLLLDEPLAGLDMDSMHQVLDLIQTSLRDNQMSALMISHQRIGLKPYVDYEISLHERHLDTGGTQ</sequence>
<proteinExistence type="inferred from homology"/>
<evidence type="ECO:0000313" key="10">
    <source>
        <dbReference type="EMBL" id="KRN47155.1"/>
    </source>
</evidence>
<evidence type="ECO:0000256" key="3">
    <source>
        <dbReference type="ARBA" id="ARBA00022448"/>
    </source>
</evidence>
<dbReference type="GO" id="GO:0016887">
    <property type="term" value="F:ATP hydrolysis activity"/>
    <property type="evidence" value="ECO:0007669"/>
    <property type="project" value="InterPro"/>
</dbReference>
<reference evidence="10 11" key="1">
    <citation type="journal article" date="2015" name="Genome Announc.">
        <title>Expanding the biotechnology potential of lactobacilli through comparative genomics of 213 strains and associated genera.</title>
        <authorList>
            <person name="Sun Z."/>
            <person name="Harris H.M."/>
            <person name="McCann A."/>
            <person name="Guo C."/>
            <person name="Argimon S."/>
            <person name="Zhang W."/>
            <person name="Yang X."/>
            <person name="Jeffery I.B."/>
            <person name="Cooney J.C."/>
            <person name="Kagawa T.F."/>
            <person name="Liu W."/>
            <person name="Song Y."/>
            <person name="Salvetti E."/>
            <person name="Wrobel A."/>
            <person name="Rasinkangas P."/>
            <person name="Parkhill J."/>
            <person name="Rea M.C."/>
            <person name="O'Sullivan O."/>
            <person name="Ritari J."/>
            <person name="Douillard F.P."/>
            <person name="Paul Ross R."/>
            <person name="Yang R."/>
            <person name="Briner A.E."/>
            <person name="Felis G.E."/>
            <person name="de Vos W.M."/>
            <person name="Barrangou R."/>
            <person name="Klaenhammer T.R."/>
            <person name="Caufield P.W."/>
            <person name="Cui Y."/>
            <person name="Zhang H."/>
            <person name="O'Toole P.W."/>
        </authorList>
    </citation>
    <scope>NUCLEOTIDE SEQUENCE [LARGE SCALE GENOMIC DNA]</scope>
    <source>
        <strain evidence="10 11">DSM 20410</strain>
    </source>
</reference>
<evidence type="ECO:0000256" key="4">
    <source>
        <dbReference type="ARBA" id="ARBA00022475"/>
    </source>
</evidence>
<dbReference type="GO" id="GO:0005524">
    <property type="term" value="F:ATP binding"/>
    <property type="evidence" value="ECO:0007669"/>
    <property type="project" value="UniProtKB-KW"/>
</dbReference>
<evidence type="ECO:0000256" key="2">
    <source>
        <dbReference type="ARBA" id="ARBA00005417"/>
    </source>
</evidence>
<dbReference type="InterPro" id="IPR015856">
    <property type="entry name" value="ABC_transpr_CbiO/EcfA_su"/>
</dbReference>
<dbReference type="PANTHER" id="PTHR43553:SF27">
    <property type="entry name" value="ENERGY-COUPLING FACTOR TRANSPORTER ATP-BINDING PROTEIN ECFA2"/>
    <property type="match status" value="1"/>
</dbReference>
<dbReference type="InterPro" id="IPR027417">
    <property type="entry name" value="P-loop_NTPase"/>
</dbReference>
<feature type="domain" description="ABC transporter" evidence="9">
    <location>
        <begin position="4"/>
        <end position="244"/>
    </location>
</feature>
<dbReference type="EMBL" id="JQBM01000001">
    <property type="protein sequence ID" value="KRN47155.1"/>
    <property type="molecule type" value="Genomic_DNA"/>
</dbReference>
<feature type="domain" description="ABC transporter" evidence="9">
    <location>
        <begin position="251"/>
        <end position="467"/>
    </location>
</feature>
<dbReference type="InterPro" id="IPR017871">
    <property type="entry name" value="ABC_transporter-like_CS"/>
</dbReference>
<comment type="caution">
    <text evidence="10">The sequence shown here is derived from an EMBL/GenBank/DDBJ whole genome shotgun (WGS) entry which is preliminary data.</text>
</comment>
<dbReference type="AlphaFoldDB" id="A0A0R2H2K1"/>
<accession>A0A0R2H2K1</accession>
<keyword evidence="6" id="KW-0067">ATP-binding</keyword>
<comment type="similarity">
    <text evidence="2">Belongs to the ABC transporter superfamily.</text>
</comment>
<dbReference type="PROSITE" id="PS00211">
    <property type="entry name" value="ABC_TRANSPORTER_1"/>
    <property type="match status" value="2"/>
</dbReference>
<evidence type="ECO:0000256" key="8">
    <source>
        <dbReference type="ARBA" id="ARBA00023136"/>
    </source>
</evidence>
<dbReference type="InterPro" id="IPR003593">
    <property type="entry name" value="AAA+_ATPase"/>
</dbReference>
<dbReference type="InterPro" id="IPR003439">
    <property type="entry name" value="ABC_transporter-like_ATP-bd"/>
</dbReference>
<dbReference type="SUPFAM" id="SSF52540">
    <property type="entry name" value="P-loop containing nucleoside triphosphate hydrolases"/>
    <property type="match status" value="2"/>
</dbReference>
<comment type="subcellular location">
    <subcellularLocation>
        <location evidence="1">Cell membrane</location>
        <topology evidence="1">Peripheral membrane protein</topology>
    </subcellularLocation>
</comment>
<dbReference type="Gene3D" id="3.40.50.300">
    <property type="entry name" value="P-loop containing nucleotide triphosphate hydrolases"/>
    <property type="match status" value="2"/>
</dbReference>
<dbReference type="SMART" id="SM00382">
    <property type="entry name" value="AAA"/>
    <property type="match status" value="2"/>
</dbReference>
<name>A0A0R2H2K1_WEIVI</name>
<keyword evidence="4" id="KW-1003">Cell membrane</keyword>
<dbReference type="OrthoDB" id="501320at2"/>
<evidence type="ECO:0000259" key="9">
    <source>
        <dbReference type="PROSITE" id="PS50893"/>
    </source>
</evidence>
<evidence type="ECO:0000256" key="1">
    <source>
        <dbReference type="ARBA" id="ARBA00004202"/>
    </source>
</evidence>
<keyword evidence="7" id="KW-1278">Translocase</keyword>
<keyword evidence="3" id="KW-0813">Transport</keyword>
<keyword evidence="8" id="KW-0472">Membrane</keyword>
<dbReference type="Pfam" id="PF00005">
    <property type="entry name" value="ABC_tran"/>
    <property type="match status" value="2"/>
</dbReference>
<dbReference type="RefSeq" id="WP_057744351.1">
    <property type="nucleotide sequence ID" value="NZ_BJLU01000003.1"/>
</dbReference>
<evidence type="ECO:0000256" key="6">
    <source>
        <dbReference type="ARBA" id="ARBA00022840"/>
    </source>
</evidence>